<accession>A0ABS7RNW9</accession>
<evidence type="ECO:0000313" key="3">
    <source>
        <dbReference type="Proteomes" id="UP000754710"/>
    </source>
</evidence>
<keyword evidence="1" id="KW-1133">Transmembrane helix</keyword>
<dbReference type="Proteomes" id="UP000754710">
    <property type="component" value="Unassembled WGS sequence"/>
</dbReference>
<feature type="transmembrane region" description="Helical" evidence="1">
    <location>
        <begin position="111"/>
        <end position="144"/>
    </location>
</feature>
<evidence type="ECO:0000313" key="2">
    <source>
        <dbReference type="EMBL" id="MBY9076743.1"/>
    </source>
</evidence>
<keyword evidence="3" id="KW-1185">Reference proteome</keyword>
<evidence type="ECO:0008006" key="4">
    <source>
        <dbReference type="Google" id="ProtNLM"/>
    </source>
</evidence>
<protein>
    <recommendedName>
        <fullName evidence="4">Superfamily III holin-X</fullName>
    </recommendedName>
</protein>
<evidence type="ECO:0000256" key="1">
    <source>
        <dbReference type="SAM" id="Phobius"/>
    </source>
</evidence>
<proteinExistence type="predicted"/>
<name>A0ABS7RNW9_9ACTN</name>
<organism evidence="2 3">
    <name type="scientific">Nocardioides jiangsuensis</name>
    <dbReference type="NCBI Taxonomy" id="2866161"/>
    <lineage>
        <taxon>Bacteria</taxon>
        <taxon>Bacillati</taxon>
        <taxon>Actinomycetota</taxon>
        <taxon>Actinomycetes</taxon>
        <taxon>Propionibacteriales</taxon>
        <taxon>Nocardioidaceae</taxon>
        <taxon>Nocardioides</taxon>
    </lineage>
</organism>
<reference evidence="2 3" key="1">
    <citation type="submission" date="2021-08" db="EMBL/GenBank/DDBJ databases">
        <title>Nocardioides bacterium WL0053 sp. nov., isolated from the sediment.</title>
        <authorList>
            <person name="Wang L."/>
            <person name="Zhang D."/>
            <person name="Zhang A."/>
        </authorList>
    </citation>
    <scope>NUCLEOTIDE SEQUENCE [LARGE SCALE GENOMIC DNA]</scope>
    <source>
        <strain evidence="2 3">WL0053</strain>
    </source>
</reference>
<gene>
    <name evidence="2" type="ORF">K1X13_18080</name>
</gene>
<dbReference type="RefSeq" id="WP_221026529.1">
    <property type="nucleotide sequence ID" value="NZ_JAIEZQ010000003.1"/>
</dbReference>
<keyword evidence="1" id="KW-0472">Membrane</keyword>
<sequence>MTAHHADPATTDSTASPGAAFRHVLSTALEFAAAKVSQKIDALGGKLTGVAESTVEAASSGLADVAEGVTGGGAKQQAAVSGVQAGLQGKNPVWAAVKGAWSGGGSKVKAAIVAAVVALVLLAVLSPVLLLVLLLGLLIAVAVAKVRSAKR</sequence>
<keyword evidence="1" id="KW-0812">Transmembrane</keyword>
<comment type="caution">
    <text evidence="2">The sequence shown here is derived from an EMBL/GenBank/DDBJ whole genome shotgun (WGS) entry which is preliminary data.</text>
</comment>
<dbReference type="EMBL" id="JAIEZQ010000003">
    <property type="protein sequence ID" value="MBY9076743.1"/>
    <property type="molecule type" value="Genomic_DNA"/>
</dbReference>